<name>A0A150NB84_GEOSE</name>
<comment type="caution">
    <text evidence="2">The sequence shown here is derived from an EMBL/GenBank/DDBJ whole genome shotgun (WGS) entry which is preliminary data.</text>
</comment>
<organism evidence="2 3">
    <name type="scientific">Geobacillus stearothermophilus</name>
    <name type="common">Bacillus stearothermophilus</name>
    <dbReference type="NCBI Taxonomy" id="1422"/>
    <lineage>
        <taxon>Bacteria</taxon>
        <taxon>Bacillati</taxon>
        <taxon>Bacillota</taxon>
        <taxon>Bacilli</taxon>
        <taxon>Bacillales</taxon>
        <taxon>Anoxybacillaceae</taxon>
        <taxon>Geobacillus</taxon>
    </lineage>
</organism>
<dbReference type="Proteomes" id="UP000773850">
    <property type="component" value="Unassembled WGS sequence"/>
</dbReference>
<dbReference type="OrthoDB" id="9771902at2"/>
<dbReference type="EMBL" id="LQYY01000072">
    <property type="protein sequence ID" value="KYD33949.1"/>
    <property type="molecule type" value="Genomic_DNA"/>
</dbReference>
<keyword evidence="1" id="KW-0167">Capsid protein</keyword>
<reference evidence="2 3" key="1">
    <citation type="submission" date="2016-01" db="EMBL/GenBank/DDBJ databases">
        <title>Draft Genome Sequences of Seven Thermophilic Sporeformers Isolated from Foods.</title>
        <authorList>
            <person name="Berendsen E.M."/>
            <person name="Wells-Bennik M.H."/>
            <person name="Krawcyk A.O."/>
            <person name="De Jong A."/>
            <person name="Holsappel S."/>
            <person name="Eijlander R.T."/>
            <person name="Kuipers O.P."/>
        </authorList>
    </citation>
    <scope>NUCLEOTIDE SEQUENCE [LARGE SCALE GENOMIC DNA]</scope>
    <source>
        <strain evidence="2 3">B4114</strain>
    </source>
</reference>
<accession>A0A150NB84</accession>
<sequence>MASKRSRLLFEVLHSYGLSETEVDIAGELKKEKVWLLQNKKTGERCVLKRLNEDKTPFPILLHSKLYETGFHVPKMIRTKTKQPYVQRKNHYYYLMEYVSSSGSKPSFQQRIEWLARFHKHSLFDDWIPPHSPSFPEPTDILDAHRETTCPKEFGHYLKSISPFVRSMLRIKAST</sequence>
<evidence type="ECO:0000313" key="4">
    <source>
        <dbReference type="Proteomes" id="UP000773850"/>
    </source>
</evidence>
<dbReference type="SUPFAM" id="SSF56112">
    <property type="entry name" value="Protein kinase-like (PK-like)"/>
    <property type="match status" value="1"/>
</dbReference>
<keyword evidence="1" id="KW-0946">Virion</keyword>
<keyword evidence="4" id="KW-1185">Reference proteome</keyword>
<dbReference type="EMBL" id="LUCS01000027">
    <property type="protein sequence ID" value="KAF6510900.1"/>
    <property type="molecule type" value="Genomic_DNA"/>
</dbReference>
<dbReference type="InterPro" id="IPR011009">
    <property type="entry name" value="Kinase-like_dom_sf"/>
</dbReference>
<dbReference type="Gene3D" id="3.30.200.20">
    <property type="entry name" value="Phosphorylase Kinase, domain 1"/>
    <property type="match status" value="1"/>
</dbReference>
<reference evidence="1 4" key="2">
    <citation type="submission" date="2016-03" db="EMBL/GenBank/DDBJ databases">
        <title>Spore heat resistance.</title>
        <authorList>
            <person name="Boekhorst J."/>
            <person name="Berendsen E.M."/>
            <person name="Wells-Bennik M.H."/>
            <person name="Kuipers O.P."/>
        </authorList>
    </citation>
    <scope>NUCLEOTIDE SEQUENCE [LARGE SCALE GENOMIC DNA]</scope>
    <source>
        <strain evidence="1 4">GS8</strain>
    </source>
</reference>
<proteinExistence type="predicted"/>
<evidence type="ECO:0000313" key="1">
    <source>
        <dbReference type="EMBL" id="KAF6510900.1"/>
    </source>
</evidence>
<evidence type="ECO:0000313" key="2">
    <source>
        <dbReference type="EMBL" id="KYD33949.1"/>
    </source>
</evidence>
<dbReference type="RefSeq" id="WP_049625206.1">
    <property type="nucleotide sequence ID" value="NZ_JARTKT010000207.1"/>
</dbReference>
<protein>
    <submittedName>
        <fullName evidence="1">Spore coat protein</fullName>
    </submittedName>
</protein>
<evidence type="ECO:0000313" key="3">
    <source>
        <dbReference type="Proteomes" id="UP000075517"/>
    </source>
</evidence>
<dbReference type="AlphaFoldDB" id="A0A150NB84"/>
<dbReference type="Proteomes" id="UP000075517">
    <property type="component" value="Unassembled WGS sequence"/>
</dbReference>
<gene>
    <name evidence="2" type="ORF">B4114_0706</name>
    <name evidence="1" type="ORF">GS8_1571</name>
</gene>
<dbReference type="PATRIC" id="fig|1422.17.peg.62"/>